<keyword evidence="1 4" id="KW-0732">Signal</keyword>
<evidence type="ECO:0000256" key="4">
    <source>
        <dbReference type="SAM" id="SignalP"/>
    </source>
</evidence>
<dbReference type="Proteomes" id="UP001341840">
    <property type="component" value="Unassembled WGS sequence"/>
</dbReference>
<keyword evidence="3" id="KW-1133">Transmembrane helix</keyword>
<organism evidence="6 7">
    <name type="scientific">Stylosanthes scabra</name>
    <dbReference type="NCBI Taxonomy" id="79078"/>
    <lineage>
        <taxon>Eukaryota</taxon>
        <taxon>Viridiplantae</taxon>
        <taxon>Streptophyta</taxon>
        <taxon>Embryophyta</taxon>
        <taxon>Tracheophyta</taxon>
        <taxon>Spermatophyta</taxon>
        <taxon>Magnoliopsida</taxon>
        <taxon>eudicotyledons</taxon>
        <taxon>Gunneridae</taxon>
        <taxon>Pentapetalae</taxon>
        <taxon>rosids</taxon>
        <taxon>fabids</taxon>
        <taxon>Fabales</taxon>
        <taxon>Fabaceae</taxon>
        <taxon>Papilionoideae</taxon>
        <taxon>50 kb inversion clade</taxon>
        <taxon>dalbergioids sensu lato</taxon>
        <taxon>Dalbergieae</taxon>
        <taxon>Pterocarpus clade</taxon>
        <taxon>Stylosanthes</taxon>
    </lineage>
</organism>
<dbReference type="PROSITE" id="PS51473">
    <property type="entry name" value="GNK2"/>
    <property type="match status" value="2"/>
</dbReference>
<comment type="caution">
    <text evidence="6">The sequence shown here is derived from an EMBL/GenBank/DDBJ whole genome shotgun (WGS) entry which is preliminary data.</text>
</comment>
<dbReference type="PANTHER" id="PTHR32099:SF42">
    <property type="entry name" value="CYSTEINE-RICH RECEPTOR-LIKE PROTEIN KINASE 9-RELATED"/>
    <property type="match status" value="1"/>
</dbReference>
<gene>
    <name evidence="6" type="ORF">PIB30_074864</name>
</gene>
<dbReference type="EMBL" id="JASCZI010242596">
    <property type="protein sequence ID" value="MED6211557.1"/>
    <property type="molecule type" value="Genomic_DNA"/>
</dbReference>
<evidence type="ECO:0000313" key="6">
    <source>
        <dbReference type="EMBL" id="MED6211557.1"/>
    </source>
</evidence>
<dbReference type="Gene3D" id="3.30.430.20">
    <property type="entry name" value="Gnk2 domain, C-X8-C-X2-C motif"/>
    <property type="match status" value="2"/>
</dbReference>
<dbReference type="InterPro" id="IPR002902">
    <property type="entry name" value="GNK2"/>
</dbReference>
<feature type="domain" description="Gnk2-homologous" evidence="5">
    <location>
        <begin position="137"/>
        <end position="246"/>
    </location>
</feature>
<dbReference type="Pfam" id="PF01657">
    <property type="entry name" value="Stress-antifung"/>
    <property type="match status" value="2"/>
</dbReference>
<keyword evidence="7" id="KW-1185">Reference proteome</keyword>
<reference evidence="6 7" key="1">
    <citation type="journal article" date="2023" name="Plants (Basel)">
        <title>Bridging the Gap: Combining Genomics and Transcriptomics Approaches to Understand Stylosanthes scabra, an Orphan Legume from the Brazilian Caatinga.</title>
        <authorList>
            <person name="Ferreira-Neto J.R.C."/>
            <person name="da Silva M.D."/>
            <person name="Binneck E."/>
            <person name="de Melo N.F."/>
            <person name="da Silva R.H."/>
            <person name="de Melo A.L.T.M."/>
            <person name="Pandolfi V."/>
            <person name="Bustamante F.O."/>
            <person name="Brasileiro-Vidal A.C."/>
            <person name="Benko-Iseppon A.M."/>
        </authorList>
    </citation>
    <scope>NUCLEOTIDE SEQUENCE [LARGE SCALE GENOMIC DNA]</scope>
    <source>
        <tissue evidence="6">Leaves</tissue>
    </source>
</reference>
<proteinExistence type="predicted"/>
<evidence type="ECO:0000256" key="3">
    <source>
        <dbReference type="SAM" id="Phobius"/>
    </source>
</evidence>
<keyword evidence="3" id="KW-0472">Membrane</keyword>
<keyword evidence="3" id="KW-0812">Transmembrane</keyword>
<evidence type="ECO:0000259" key="5">
    <source>
        <dbReference type="PROSITE" id="PS51473"/>
    </source>
</evidence>
<feature type="signal peptide" evidence="4">
    <location>
        <begin position="1"/>
        <end position="26"/>
    </location>
</feature>
<name>A0ABU6YMC2_9FABA</name>
<feature type="domain" description="Gnk2-homologous" evidence="5">
    <location>
        <begin position="29"/>
        <end position="133"/>
    </location>
</feature>
<feature type="chain" id="PRO_5045057995" description="Gnk2-homologous domain-containing protein" evidence="4">
    <location>
        <begin position="27"/>
        <end position="353"/>
    </location>
</feature>
<feature type="transmembrane region" description="Helical" evidence="3">
    <location>
        <begin position="270"/>
        <end position="290"/>
    </location>
</feature>
<evidence type="ECO:0000256" key="1">
    <source>
        <dbReference type="ARBA" id="ARBA00022729"/>
    </source>
</evidence>
<accession>A0ABU6YMC2</accession>
<evidence type="ECO:0000256" key="2">
    <source>
        <dbReference type="ARBA" id="ARBA00022737"/>
    </source>
</evidence>
<dbReference type="PANTHER" id="PTHR32099">
    <property type="entry name" value="CYSTEINE-RICH REPEAT SECRETORY PROTEIN"/>
    <property type="match status" value="1"/>
</dbReference>
<keyword evidence="2" id="KW-0677">Repeat</keyword>
<evidence type="ECO:0000313" key="7">
    <source>
        <dbReference type="Proteomes" id="UP001341840"/>
    </source>
</evidence>
<protein>
    <recommendedName>
        <fullName evidence="5">Gnk2-homologous domain-containing protein</fullName>
    </recommendedName>
</protein>
<dbReference type="InterPro" id="IPR038408">
    <property type="entry name" value="GNK2_sf"/>
</dbReference>
<sequence>MAASGFRVISSVFFFLFRFLLFSTEAVPVYSSHYCTDSLKFEPNSTFQTNLNLLLSSLTSNATEGSHFYRTRVGSAAPNSITGLFLCRGDTLSAACHDCVAAAATEIKQKCPVEREAIIWYDICMLRYSNQSILNNIVPGVDLFNAKNVSVKELGRFNKLLANLLNGLASKAENSMEDNRFATGEVNLTSRETLYGLVQCTPELSSFYCKMCFSSAIASVPNCCDGKQGARVLLPGCNIRYEVYPFYNSTKSLNPPVLQSRPSGRNHVEVVLAFVIPIVGAMVLFTFGICSAMGKQARDVIQLWKKTSFSGEMIEKSGVDVKCIKMIILLLLWKVTNEFPSLLARLWATASPY</sequence>
<dbReference type="CDD" id="cd23509">
    <property type="entry name" value="Gnk2-like"/>
    <property type="match status" value="2"/>
</dbReference>